<name>A0A1N7LFV5_9RHOB</name>
<evidence type="ECO:0000313" key="2">
    <source>
        <dbReference type="Proteomes" id="UP000186684"/>
    </source>
</evidence>
<gene>
    <name evidence="1" type="ORF">SAMN05421759_102669</name>
</gene>
<keyword evidence="2" id="KW-1185">Reference proteome</keyword>
<accession>A0A1N7LFV5</accession>
<dbReference type="InterPro" id="IPR032710">
    <property type="entry name" value="NTF2-like_dom_sf"/>
</dbReference>
<dbReference type="STRING" id="633194.SAMN05421759_102669"/>
<dbReference type="GO" id="GO:0030638">
    <property type="term" value="P:polyketide metabolic process"/>
    <property type="evidence" value="ECO:0007669"/>
    <property type="project" value="InterPro"/>
</dbReference>
<protein>
    <submittedName>
        <fullName evidence="1">Predicted ester cyclase</fullName>
    </submittedName>
</protein>
<dbReference type="PANTHER" id="PTHR38436:SF1">
    <property type="entry name" value="ESTER CYCLASE"/>
    <property type="match status" value="1"/>
</dbReference>
<reference evidence="2" key="1">
    <citation type="submission" date="2017-01" db="EMBL/GenBank/DDBJ databases">
        <authorList>
            <person name="Varghese N."/>
            <person name="Submissions S."/>
        </authorList>
    </citation>
    <scope>NUCLEOTIDE SEQUENCE [LARGE SCALE GENOMIC DNA]</scope>
    <source>
        <strain evidence="2">DSM 29430</strain>
    </source>
</reference>
<dbReference type="SUPFAM" id="SSF54427">
    <property type="entry name" value="NTF2-like"/>
    <property type="match status" value="2"/>
</dbReference>
<evidence type="ECO:0000313" key="1">
    <source>
        <dbReference type="EMBL" id="SIS72697.1"/>
    </source>
</evidence>
<dbReference type="InterPro" id="IPR009959">
    <property type="entry name" value="Cyclase_SnoaL-like"/>
</dbReference>
<organism evidence="1 2">
    <name type="scientific">Roseivivax lentus</name>
    <dbReference type="NCBI Taxonomy" id="633194"/>
    <lineage>
        <taxon>Bacteria</taxon>
        <taxon>Pseudomonadati</taxon>
        <taxon>Pseudomonadota</taxon>
        <taxon>Alphaproteobacteria</taxon>
        <taxon>Rhodobacterales</taxon>
        <taxon>Roseobacteraceae</taxon>
        <taxon>Roseivivax</taxon>
    </lineage>
</organism>
<proteinExistence type="predicted"/>
<dbReference type="PANTHER" id="PTHR38436">
    <property type="entry name" value="POLYKETIDE CYCLASE SNOAL-LIKE DOMAIN"/>
    <property type="match status" value="1"/>
</dbReference>
<dbReference type="Pfam" id="PF07366">
    <property type="entry name" value="SnoaL"/>
    <property type="match status" value="2"/>
</dbReference>
<dbReference type="EMBL" id="FTOQ01000002">
    <property type="protein sequence ID" value="SIS72697.1"/>
    <property type="molecule type" value="Genomic_DNA"/>
</dbReference>
<dbReference type="AlphaFoldDB" id="A0A1N7LFV5"/>
<dbReference type="Gene3D" id="3.10.450.50">
    <property type="match status" value="2"/>
</dbReference>
<dbReference type="Proteomes" id="UP000186684">
    <property type="component" value="Unassembled WGS sequence"/>
</dbReference>
<sequence length="349" mass="37850">MIDAPDIHARQKAALGPFRAALDMGDAAAIRAALEALIAPDAVLHLCHPFGDVQGPGAFYDAALGPLRKALPDLERRDWIVMAGHDGDGAAWVGCGGHYMGTFAAPYCGIPPTGHLAHLRFHEFYRFAAGRVVEMQLLWDLPELMMQAGVWPMAPSLGRDLCVPGPASCDGLSPAPRDAGASARNCYLVQDMLAHMIHHPAQGGPEVMEMARFWHPKMTWYGPAGIGTARGIAGFRAWHQKPFLEAMPDRGQNPDGLDAHFFADNAYVAVTGWPNMRQTITGDGWLGIAPAGQEVTLRSLDFWRIEGDRIRENWVLIDLLDLFRQLGVDVLARMRALAAARGGLAGEAP</sequence>